<gene>
    <name evidence="1" type="ORF">SAMN04488109_4624</name>
</gene>
<organism evidence="1 2">
    <name type="scientific">Chryseolinea serpens</name>
    <dbReference type="NCBI Taxonomy" id="947013"/>
    <lineage>
        <taxon>Bacteria</taxon>
        <taxon>Pseudomonadati</taxon>
        <taxon>Bacteroidota</taxon>
        <taxon>Cytophagia</taxon>
        <taxon>Cytophagales</taxon>
        <taxon>Fulvivirgaceae</taxon>
        <taxon>Chryseolinea</taxon>
    </lineage>
</organism>
<name>A0A1M5UDY2_9BACT</name>
<proteinExistence type="predicted"/>
<evidence type="ECO:0000313" key="2">
    <source>
        <dbReference type="Proteomes" id="UP000184212"/>
    </source>
</evidence>
<sequence>MNFELAEKLDTLITSNKLDEAITLAEKELWGLPQTPFHAILGKDLLHLVDPMAKYLDAFYQWMKPTITTKALYAEMNGFTINPDLWYVDVFAYDEYQGLDDLDWLADVELENSTANDPFLLTGFEDLQEAYDDYMEKEKYHDKRQRSGSEVCELIIILRLQQLMREAVKAGKAKGKTWVNVPLLVTAHDYDLIYKAT</sequence>
<accession>A0A1M5UDY2</accession>
<dbReference type="EMBL" id="FQWQ01000003">
    <property type="protein sequence ID" value="SHH61244.1"/>
    <property type="molecule type" value="Genomic_DNA"/>
</dbReference>
<protein>
    <submittedName>
        <fullName evidence="1">Uncharacterized protein</fullName>
    </submittedName>
</protein>
<evidence type="ECO:0000313" key="1">
    <source>
        <dbReference type="EMBL" id="SHH61244.1"/>
    </source>
</evidence>
<reference evidence="1 2" key="1">
    <citation type="submission" date="2016-11" db="EMBL/GenBank/DDBJ databases">
        <authorList>
            <person name="Jaros S."/>
            <person name="Januszkiewicz K."/>
            <person name="Wedrychowicz H."/>
        </authorList>
    </citation>
    <scope>NUCLEOTIDE SEQUENCE [LARGE SCALE GENOMIC DNA]</scope>
    <source>
        <strain evidence="1 2">DSM 24574</strain>
    </source>
</reference>
<dbReference type="STRING" id="947013.SAMN04488109_4624"/>
<dbReference type="RefSeq" id="WP_073138699.1">
    <property type="nucleotide sequence ID" value="NZ_FQWQ01000003.1"/>
</dbReference>
<dbReference type="AlphaFoldDB" id="A0A1M5UDY2"/>
<dbReference type="OrthoDB" id="652227at2"/>
<dbReference type="Proteomes" id="UP000184212">
    <property type="component" value="Unassembled WGS sequence"/>
</dbReference>
<keyword evidence="2" id="KW-1185">Reference proteome</keyword>